<name>A0A9P4MCU3_9PEZI</name>
<reference evidence="2" key="1">
    <citation type="journal article" date="2020" name="Stud. Mycol.">
        <title>101 Dothideomycetes genomes: a test case for predicting lifestyles and emergence of pathogens.</title>
        <authorList>
            <person name="Haridas S."/>
            <person name="Albert R."/>
            <person name="Binder M."/>
            <person name="Bloem J."/>
            <person name="Labutti K."/>
            <person name="Salamov A."/>
            <person name="Andreopoulos B."/>
            <person name="Baker S."/>
            <person name="Barry K."/>
            <person name="Bills G."/>
            <person name="Bluhm B."/>
            <person name="Cannon C."/>
            <person name="Castanera R."/>
            <person name="Culley D."/>
            <person name="Daum C."/>
            <person name="Ezra D."/>
            <person name="Gonzalez J."/>
            <person name="Henrissat B."/>
            <person name="Kuo A."/>
            <person name="Liang C."/>
            <person name="Lipzen A."/>
            <person name="Lutzoni F."/>
            <person name="Magnuson J."/>
            <person name="Mondo S."/>
            <person name="Nolan M."/>
            <person name="Ohm R."/>
            <person name="Pangilinan J."/>
            <person name="Park H.-J."/>
            <person name="Ramirez L."/>
            <person name="Alfaro M."/>
            <person name="Sun H."/>
            <person name="Tritt A."/>
            <person name="Yoshinaga Y."/>
            <person name="Zwiers L.-H."/>
            <person name="Turgeon B."/>
            <person name="Goodwin S."/>
            <person name="Spatafora J."/>
            <person name="Crous P."/>
            <person name="Grigoriev I."/>
        </authorList>
    </citation>
    <scope>NUCLEOTIDE SEQUENCE</scope>
    <source>
        <strain evidence="2">CBS 260.36</strain>
    </source>
</reference>
<protein>
    <recommendedName>
        <fullName evidence="1">2EXR domain-containing protein</fullName>
    </recommendedName>
</protein>
<evidence type="ECO:0000313" key="3">
    <source>
        <dbReference type="Proteomes" id="UP000799439"/>
    </source>
</evidence>
<evidence type="ECO:0000259" key="1">
    <source>
        <dbReference type="Pfam" id="PF20150"/>
    </source>
</evidence>
<dbReference type="Proteomes" id="UP000799439">
    <property type="component" value="Unassembled WGS sequence"/>
</dbReference>
<dbReference type="Pfam" id="PF20150">
    <property type="entry name" value="2EXR"/>
    <property type="match status" value="1"/>
</dbReference>
<evidence type="ECO:0000313" key="2">
    <source>
        <dbReference type="EMBL" id="KAF2148558.1"/>
    </source>
</evidence>
<accession>A0A9P4MCU3</accession>
<gene>
    <name evidence="2" type="ORF">K461DRAFT_297963</name>
</gene>
<comment type="caution">
    <text evidence="2">The sequence shown here is derived from an EMBL/GenBank/DDBJ whole genome shotgun (WGS) entry which is preliminary data.</text>
</comment>
<feature type="domain" description="2EXR" evidence="1">
    <location>
        <begin position="27"/>
        <end position="113"/>
    </location>
</feature>
<dbReference type="InterPro" id="IPR045518">
    <property type="entry name" value="2EXR"/>
</dbReference>
<keyword evidence="3" id="KW-1185">Reference proteome</keyword>
<sequence>MVYRSDSALPSITASRMAEFTSSASTFHPFPRLPPELRLQIWQLCLPELGPCFCPWRPPRNDFWEESSRLCGNPQARPKQKDRDIGIAQLRITYPLPPLARTNKEANAAAQTLLGVTWPAQLADEDRGKIRLLTRSSDCSRDFVYFSTDNIFNFWSTQMLESGSSMHTFRTIKLVIHQELVEHYPLLMKNLLELFEVVYVVCGILPESRKCHGVNSNLGGVWKWDSAVSKFRYTLDASGWKNRGLEVTVQAIPRYVPGRRPTGEIREVVVVLQGLEK</sequence>
<dbReference type="OrthoDB" id="3473305at2759"/>
<dbReference type="EMBL" id="ML996093">
    <property type="protein sequence ID" value="KAF2148558.1"/>
    <property type="molecule type" value="Genomic_DNA"/>
</dbReference>
<proteinExistence type="predicted"/>
<organism evidence="2 3">
    <name type="scientific">Myriangium duriaei CBS 260.36</name>
    <dbReference type="NCBI Taxonomy" id="1168546"/>
    <lineage>
        <taxon>Eukaryota</taxon>
        <taxon>Fungi</taxon>
        <taxon>Dikarya</taxon>
        <taxon>Ascomycota</taxon>
        <taxon>Pezizomycotina</taxon>
        <taxon>Dothideomycetes</taxon>
        <taxon>Dothideomycetidae</taxon>
        <taxon>Myriangiales</taxon>
        <taxon>Myriangiaceae</taxon>
        <taxon>Myriangium</taxon>
    </lineage>
</organism>
<dbReference type="AlphaFoldDB" id="A0A9P4MCU3"/>